<evidence type="ECO:0000259" key="3">
    <source>
        <dbReference type="PROSITE" id="PS50011"/>
    </source>
</evidence>
<evidence type="ECO:0000256" key="2">
    <source>
        <dbReference type="ARBA" id="ARBA00022737"/>
    </source>
</evidence>
<reference evidence="4 5" key="1">
    <citation type="submission" date="2021-03" db="EMBL/GenBank/DDBJ databases">
        <title>Thiomicrorhabdus sp.nov.,novel sulfur-oxidizing bacteria isolated from coastal sediment.</title>
        <authorList>
            <person name="Liu X."/>
        </authorList>
    </citation>
    <scope>NUCLEOTIDE SEQUENCE [LARGE SCALE GENOMIC DNA]</scope>
    <source>
        <strain evidence="4 5">6S2-11</strain>
    </source>
</reference>
<protein>
    <submittedName>
        <fullName evidence="4">Serine/threonine-protein kinase</fullName>
    </submittedName>
</protein>
<accession>A0ABS3Q3S3</accession>
<dbReference type="InterPro" id="IPR000719">
    <property type="entry name" value="Prot_kinase_dom"/>
</dbReference>
<comment type="caution">
    <text evidence="4">The sequence shown here is derived from an EMBL/GenBank/DDBJ whole genome shotgun (WGS) entry which is preliminary data.</text>
</comment>
<evidence type="ECO:0000256" key="1">
    <source>
        <dbReference type="ARBA" id="ARBA00022614"/>
    </source>
</evidence>
<dbReference type="EMBL" id="JAGETV010000003">
    <property type="protein sequence ID" value="MBO1926485.1"/>
    <property type="molecule type" value="Genomic_DNA"/>
</dbReference>
<gene>
    <name evidence="4" type="ORF">J3998_02765</name>
</gene>
<keyword evidence="1" id="KW-0433">Leucine-rich repeat</keyword>
<dbReference type="Gene3D" id="3.80.10.10">
    <property type="entry name" value="Ribonuclease Inhibitor"/>
    <property type="match status" value="2"/>
</dbReference>
<dbReference type="Pfam" id="PF00560">
    <property type="entry name" value="LRR_1"/>
    <property type="match status" value="1"/>
</dbReference>
<keyword evidence="2" id="KW-0677">Repeat</keyword>
<dbReference type="InterPro" id="IPR032675">
    <property type="entry name" value="LRR_dom_sf"/>
</dbReference>
<dbReference type="Gene3D" id="1.10.510.10">
    <property type="entry name" value="Transferase(Phosphotransferase) domain 1"/>
    <property type="match status" value="1"/>
</dbReference>
<evidence type="ECO:0000313" key="5">
    <source>
        <dbReference type="Proteomes" id="UP000664835"/>
    </source>
</evidence>
<dbReference type="Pfam" id="PF00069">
    <property type="entry name" value="Pkinase"/>
    <property type="match status" value="1"/>
</dbReference>
<dbReference type="PANTHER" id="PTHR48051:SF1">
    <property type="entry name" value="RAS SUPPRESSOR PROTEIN 1"/>
    <property type="match status" value="1"/>
</dbReference>
<dbReference type="InterPro" id="IPR001611">
    <property type="entry name" value="Leu-rich_rpt"/>
</dbReference>
<dbReference type="PROSITE" id="PS51450">
    <property type="entry name" value="LRR"/>
    <property type="match status" value="1"/>
</dbReference>
<proteinExistence type="predicted"/>
<dbReference type="InterPro" id="IPR011009">
    <property type="entry name" value="Kinase-like_dom_sf"/>
</dbReference>
<dbReference type="PROSITE" id="PS50011">
    <property type="entry name" value="PROTEIN_KINASE_DOM"/>
    <property type="match status" value="1"/>
</dbReference>
<keyword evidence="4" id="KW-0418">Kinase</keyword>
<dbReference type="SMART" id="SM00364">
    <property type="entry name" value="LRR_BAC"/>
    <property type="match status" value="5"/>
</dbReference>
<dbReference type="InterPro" id="IPR003591">
    <property type="entry name" value="Leu-rich_rpt_typical-subtyp"/>
</dbReference>
<sequence length="428" mass="47736">MNDIQQRIQQQLDVQKNSDGLLRIQLSENLNEFPPELYALTNSLEILDLGGNNLSTLPGDLPRFKKLKILFASNNPFTELPEVLGQCQNLEMIGFKSCQIKRVSENALPPKLRWLILTDNQIAQLPDCFDKTPRLQKLALASNQLVALPTTLASCERLELIRISANRLTEFPDVLVKMPSLAWCAYAGNPFCRTEPTAQDELLLSELEAFELKELLGQGASGHIYLAEELETGAHKAVKIFKGDVTSDGYPEDEMRACISAGTHPNLVNVEAKIHGEKLGLVMELIPSHYQNLGLPPSLQSCTRDQFAEGFSLTQTTLLKLLQQATSALHHLHQQGLVHGDFYAHNVLIDKGGHLLLGDFGAASHMNSLTAEQIQAMLRIEKRALAHFIEDLWKQTDVDNACAEQLQTWHQQLLNDEIELADLLQKMG</sequence>
<evidence type="ECO:0000313" key="4">
    <source>
        <dbReference type="EMBL" id="MBO1926485.1"/>
    </source>
</evidence>
<dbReference type="SMART" id="SM00369">
    <property type="entry name" value="LRR_TYP"/>
    <property type="match status" value="4"/>
</dbReference>
<organism evidence="4 5">
    <name type="scientific">Thiomicrorhabdus marina</name>
    <dbReference type="NCBI Taxonomy" id="2818442"/>
    <lineage>
        <taxon>Bacteria</taxon>
        <taxon>Pseudomonadati</taxon>
        <taxon>Pseudomonadota</taxon>
        <taxon>Gammaproteobacteria</taxon>
        <taxon>Thiotrichales</taxon>
        <taxon>Piscirickettsiaceae</taxon>
        <taxon>Thiomicrorhabdus</taxon>
    </lineage>
</organism>
<dbReference type="RefSeq" id="WP_208147556.1">
    <property type="nucleotide sequence ID" value="NZ_JAGETV010000003.1"/>
</dbReference>
<keyword evidence="5" id="KW-1185">Reference proteome</keyword>
<dbReference type="SUPFAM" id="SSF52058">
    <property type="entry name" value="L domain-like"/>
    <property type="match status" value="1"/>
</dbReference>
<dbReference type="GO" id="GO:0016301">
    <property type="term" value="F:kinase activity"/>
    <property type="evidence" value="ECO:0007669"/>
    <property type="project" value="UniProtKB-KW"/>
</dbReference>
<feature type="domain" description="Protein kinase" evidence="3">
    <location>
        <begin position="210"/>
        <end position="428"/>
    </location>
</feature>
<keyword evidence="4" id="KW-0808">Transferase</keyword>
<dbReference type="InterPro" id="IPR050216">
    <property type="entry name" value="LRR_domain-containing"/>
</dbReference>
<dbReference type="SUPFAM" id="SSF56112">
    <property type="entry name" value="Protein kinase-like (PK-like)"/>
    <property type="match status" value="1"/>
</dbReference>
<dbReference type="Proteomes" id="UP000664835">
    <property type="component" value="Unassembled WGS sequence"/>
</dbReference>
<name>A0ABS3Q3S3_9GAMM</name>
<dbReference type="PANTHER" id="PTHR48051">
    <property type="match status" value="1"/>
</dbReference>